<keyword evidence="2" id="KW-1185">Reference proteome</keyword>
<evidence type="ECO:0000313" key="2">
    <source>
        <dbReference type="Proteomes" id="UP000324797"/>
    </source>
</evidence>
<reference evidence="1 2" key="1">
    <citation type="submission" date="2019-08" db="EMBL/GenBank/DDBJ databases">
        <title>Bradyrhizobium hipponensis sp. nov., a rhizobium isolated from a Lupinus angustifolius root nodule in Tunisia.</title>
        <authorList>
            <person name="Off K."/>
            <person name="Rejili M."/>
            <person name="Mars M."/>
            <person name="Brachmann A."/>
            <person name="Marin M."/>
        </authorList>
    </citation>
    <scope>NUCLEOTIDE SEQUENCE [LARGE SCALE GENOMIC DNA]</scope>
    <source>
        <strain evidence="2">aSej3</strain>
    </source>
</reference>
<sequence>MTADSCGYCETKPAKDTCSKCGKTQGGIDWFGAAFRKLRLRKGHPDPGILCGSCAGAITGKEIGEKVLGGKD</sequence>
<accession>A0A5S4YMB4</accession>
<gene>
    <name evidence="1" type="ORF">FXV83_16320</name>
</gene>
<organism evidence="1 2">
    <name type="scientific">Bradyrhizobium hipponense</name>
    <dbReference type="NCBI Taxonomy" id="2605638"/>
    <lineage>
        <taxon>Bacteria</taxon>
        <taxon>Pseudomonadati</taxon>
        <taxon>Pseudomonadota</taxon>
        <taxon>Alphaproteobacteria</taxon>
        <taxon>Hyphomicrobiales</taxon>
        <taxon>Nitrobacteraceae</taxon>
        <taxon>Bradyrhizobium</taxon>
    </lineage>
</organism>
<dbReference type="Proteomes" id="UP000324797">
    <property type="component" value="Unassembled WGS sequence"/>
</dbReference>
<evidence type="ECO:0000313" key="1">
    <source>
        <dbReference type="EMBL" id="TYO65500.1"/>
    </source>
</evidence>
<proteinExistence type="predicted"/>
<dbReference type="AlphaFoldDB" id="A0A5S4YMB4"/>
<name>A0A5S4YMB4_9BRAD</name>
<dbReference type="EMBL" id="VSTH01000051">
    <property type="protein sequence ID" value="TYO65500.1"/>
    <property type="molecule type" value="Genomic_DNA"/>
</dbReference>
<dbReference type="RefSeq" id="WP_148740434.1">
    <property type="nucleotide sequence ID" value="NZ_VSTH01000051.1"/>
</dbReference>
<comment type="caution">
    <text evidence="1">The sequence shown here is derived from an EMBL/GenBank/DDBJ whole genome shotgun (WGS) entry which is preliminary data.</text>
</comment>
<protein>
    <submittedName>
        <fullName evidence="1">Uncharacterized protein</fullName>
    </submittedName>
</protein>